<dbReference type="InterPro" id="IPR044749">
    <property type="entry name" value="FANCM_DEXDc"/>
</dbReference>
<name>A0A9P0QQ26_9ASCO</name>
<feature type="compositionally biased region" description="Basic and acidic residues" evidence="10">
    <location>
        <begin position="802"/>
        <end position="812"/>
    </location>
</feature>
<dbReference type="SMART" id="SM00487">
    <property type="entry name" value="DEXDc"/>
    <property type="match status" value="1"/>
</dbReference>
<dbReference type="EMBL" id="CAKXYY010000007">
    <property type="protein sequence ID" value="CAH2352601.1"/>
    <property type="molecule type" value="Genomic_DNA"/>
</dbReference>
<evidence type="ECO:0000313" key="14">
    <source>
        <dbReference type="Proteomes" id="UP000837801"/>
    </source>
</evidence>
<dbReference type="SUPFAM" id="SSF52540">
    <property type="entry name" value="P-loop containing nucleoside triphosphate hydrolases"/>
    <property type="match status" value="2"/>
</dbReference>
<evidence type="ECO:0000256" key="1">
    <source>
        <dbReference type="ARBA" id="ARBA00004123"/>
    </source>
</evidence>
<dbReference type="CDD" id="cd12091">
    <property type="entry name" value="FANCM_ID"/>
    <property type="match status" value="1"/>
</dbReference>
<dbReference type="GO" id="GO:0000400">
    <property type="term" value="F:four-way junction DNA binding"/>
    <property type="evidence" value="ECO:0007669"/>
    <property type="project" value="TreeGrafter"/>
</dbReference>
<dbReference type="FunFam" id="3.40.50.300:FF:000861">
    <property type="entry name" value="Fanconi anemia, complementation group M"/>
    <property type="match status" value="1"/>
</dbReference>
<keyword evidence="3" id="KW-0547">Nucleotide-binding</keyword>
<protein>
    <recommendedName>
        <fullName evidence="9">ATP-dependent DNA helicase</fullName>
        <ecNumber evidence="9">3.6.4.12</ecNumber>
    </recommendedName>
</protein>
<feature type="region of interest" description="Disordered" evidence="10">
    <location>
        <begin position="494"/>
        <end position="534"/>
    </location>
</feature>
<accession>A0A9P0QQ26</accession>
<comment type="function">
    <text evidence="9">ATP-dependent DNA helicase involved in DNA damage repair by homologous recombination and in genome maintenance. Capable of unwinding D-loops. Plays a role in limiting crossover recombinants during mitotic DNA double-strand break (DSB) repair. Component of a FANCM-MHF complex which promotes gene conversion at blocked replication forks, probably by reversal of the stalled fork.</text>
</comment>
<dbReference type="CDD" id="cd18033">
    <property type="entry name" value="DEXDc_FANCM"/>
    <property type="match status" value="1"/>
</dbReference>
<dbReference type="GO" id="GO:0043138">
    <property type="term" value="F:3'-5' DNA helicase activity"/>
    <property type="evidence" value="ECO:0007669"/>
    <property type="project" value="InterPro"/>
</dbReference>
<dbReference type="Pfam" id="PF00271">
    <property type="entry name" value="Helicase_C"/>
    <property type="match status" value="1"/>
</dbReference>
<feature type="region of interest" description="Disordered" evidence="10">
    <location>
        <begin position="797"/>
        <end position="822"/>
    </location>
</feature>
<dbReference type="GO" id="GO:0005524">
    <property type="term" value="F:ATP binding"/>
    <property type="evidence" value="ECO:0007669"/>
    <property type="project" value="UniProtKB-UniRule"/>
</dbReference>
<dbReference type="InterPro" id="IPR001650">
    <property type="entry name" value="Helicase_C-like"/>
</dbReference>
<proteinExistence type="inferred from homology"/>
<keyword evidence="4" id="KW-0378">Hydrolase</keyword>
<evidence type="ECO:0000259" key="12">
    <source>
        <dbReference type="PROSITE" id="PS51194"/>
    </source>
</evidence>
<feature type="compositionally biased region" description="Acidic residues" evidence="10">
    <location>
        <begin position="813"/>
        <end position="822"/>
    </location>
</feature>
<dbReference type="InterPro" id="IPR006935">
    <property type="entry name" value="Helicase/UvrB_N"/>
</dbReference>
<dbReference type="AlphaFoldDB" id="A0A9P0QQ26"/>
<evidence type="ECO:0000256" key="5">
    <source>
        <dbReference type="ARBA" id="ARBA00022806"/>
    </source>
</evidence>
<dbReference type="PANTHER" id="PTHR14025:SF20">
    <property type="entry name" value="FANCONI ANEMIA GROUP M PROTEIN"/>
    <property type="match status" value="1"/>
</dbReference>
<evidence type="ECO:0000256" key="2">
    <source>
        <dbReference type="ARBA" id="ARBA00009889"/>
    </source>
</evidence>
<dbReference type="PROSITE" id="PS51194">
    <property type="entry name" value="HELICASE_CTER"/>
    <property type="match status" value="1"/>
</dbReference>
<dbReference type="PANTHER" id="PTHR14025">
    <property type="entry name" value="FANCONI ANEMIA GROUP M FANCM FAMILY MEMBER"/>
    <property type="match status" value="1"/>
</dbReference>
<dbReference type="InterPro" id="IPR027417">
    <property type="entry name" value="P-loop_NTPase"/>
</dbReference>
<dbReference type="GO" id="GO:0036297">
    <property type="term" value="P:interstrand cross-link repair"/>
    <property type="evidence" value="ECO:0007669"/>
    <property type="project" value="TreeGrafter"/>
</dbReference>
<comment type="catalytic activity">
    <reaction evidence="8 9">
        <text>ATP + H2O = ADP + phosphate + H(+)</text>
        <dbReference type="Rhea" id="RHEA:13065"/>
        <dbReference type="ChEBI" id="CHEBI:15377"/>
        <dbReference type="ChEBI" id="CHEBI:15378"/>
        <dbReference type="ChEBI" id="CHEBI:30616"/>
        <dbReference type="ChEBI" id="CHEBI:43474"/>
        <dbReference type="ChEBI" id="CHEBI:456216"/>
        <dbReference type="EC" id="3.6.4.12"/>
    </reaction>
</comment>
<gene>
    <name evidence="13" type="ORF">CLIB1423_07S03268</name>
</gene>
<evidence type="ECO:0000256" key="10">
    <source>
        <dbReference type="SAM" id="MobiDB-lite"/>
    </source>
</evidence>
<keyword evidence="14" id="KW-1185">Reference proteome</keyword>
<feature type="compositionally biased region" description="Basic and acidic residues" evidence="10">
    <location>
        <begin position="504"/>
        <end position="529"/>
    </location>
</feature>
<evidence type="ECO:0000256" key="8">
    <source>
        <dbReference type="ARBA" id="ARBA00047995"/>
    </source>
</evidence>
<dbReference type="SMART" id="SM00490">
    <property type="entry name" value="HELICc"/>
    <property type="match status" value="1"/>
</dbReference>
<evidence type="ECO:0000313" key="13">
    <source>
        <dbReference type="EMBL" id="CAH2352601.1"/>
    </source>
</evidence>
<keyword evidence="7" id="KW-0539">Nucleus</keyword>
<dbReference type="EC" id="3.6.4.12" evidence="9"/>
<feature type="domain" description="Helicase ATP-binding" evidence="11">
    <location>
        <begin position="93"/>
        <end position="261"/>
    </location>
</feature>
<feature type="compositionally biased region" description="Basic and acidic residues" evidence="10">
    <location>
        <begin position="751"/>
        <end position="760"/>
    </location>
</feature>
<comment type="subcellular location">
    <subcellularLocation>
        <location evidence="1 9">Nucleus</location>
    </subcellularLocation>
</comment>
<feature type="domain" description="Helicase C-terminal" evidence="12">
    <location>
        <begin position="437"/>
        <end position="638"/>
    </location>
</feature>
<dbReference type="Pfam" id="PF04851">
    <property type="entry name" value="ResIII"/>
    <property type="match status" value="1"/>
</dbReference>
<evidence type="ECO:0000256" key="7">
    <source>
        <dbReference type="ARBA" id="ARBA00023242"/>
    </source>
</evidence>
<dbReference type="InterPro" id="IPR039686">
    <property type="entry name" value="FANCM/Mph1-like_ID"/>
</dbReference>
<evidence type="ECO:0000256" key="3">
    <source>
        <dbReference type="ARBA" id="ARBA00022741"/>
    </source>
</evidence>
<comment type="caution">
    <text evidence="13">The sequence shown here is derived from an EMBL/GenBank/DDBJ whole genome shotgun (WGS) entry which is preliminary data.</text>
</comment>
<dbReference type="GO" id="GO:0005634">
    <property type="term" value="C:nucleus"/>
    <property type="evidence" value="ECO:0007669"/>
    <property type="project" value="UniProtKB-SubCell"/>
</dbReference>
<feature type="region of interest" description="Disordered" evidence="10">
    <location>
        <begin position="740"/>
        <end position="760"/>
    </location>
</feature>
<keyword evidence="5 13" id="KW-0347">Helicase</keyword>
<dbReference type="Proteomes" id="UP000837801">
    <property type="component" value="Unassembled WGS sequence"/>
</dbReference>
<organism evidence="13 14">
    <name type="scientific">[Candida] railenensis</name>
    <dbReference type="NCBI Taxonomy" id="45579"/>
    <lineage>
        <taxon>Eukaryota</taxon>
        <taxon>Fungi</taxon>
        <taxon>Dikarya</taxon>
        <taxon>Ascomycota</taxon>
        <taxon>Saccharomycotina</taxon>
        <taxon>Pichiomycetes</taxon>
        <taxon>Debaryomycetaceae</taxon>
        <taxon>Kurtzmaniella</taxon>
    </lineage>
</organism>
<dbReference type="InterPro" id="IPR014001">
    <property type="entry name" value="Helicase_ATP-bd"/>
</dbReference>
<dbReference type="GO" id="GO:0009378">
    <property type="term" value="F:four-way junction helicase activity"/>
    <property type="evidence" value="ECO:0007669"/>
    <property type="project" value="TreeGrafter"/>
</dbReference>
<dbReference type="Gene3D" id="3.40.50.300">
    <property type="entry name" value="P-loop containing nucleotide triphosphate hydrolases"/>
    <property type="match status" value="2"/>
</dbReference>
<dbReference type="GO" id="GO:0045003">
    <property type="term" value="P:double-strand break repair via synthesis-dependent strand annealing"/>
    <property type="evidence" value="ECO:0007669"/>
    <property type="project" value="TreeGrafter"/>
</dbReference>
<keyword evidence="6" id="KW-0067">ATP-binding</keyword>
<evidence type="ECO:0000256" key="4">
    <source>
        <dbReference type="ARBA" id="ARBA00022801"/>
    </source>
</evidence>
<evidence type="ECO:0000256" key="9">
    <source>
        <dbReference type="RuleBase" id="RU367027"/>
    </source>
</evidence>
<dbReference type="PROSITE" id="PS51192">
    <property type="entry name" value="HELICASE_ATP_BIND_1"/>
    <property type="match status" value="1"/>
</dbReference>
<reference evidence="13" key="1">
    <citation type="submission" date="2022-03" db="EMBL/GenBank/DDBJ databases">
        <authorList>
            <person name="Legras J.-L."/>
            <person name="Devillers H."/>
            <person name="Grondin C."/>
        </authorList>
    </citation>
    <scope>NUCLEOTIDE SEQUENCE</scope>
    <source>
        <strain evidence="13">CLIB 1423</strain>
    </source>
</reference>
<dbReference type="OrthoDB" id="164902at2759"/>
<comment type="similarity">
    <text evidence="2 9">Belongs to the DEAD box helicase family. DEAH subfamily. FANCM sub-subfamily.</text>
</comment>
<comment type="subunit">
    <text evidence="9">Interacts with the MHF histone-fold complex to form the FANCM-MHF complex.</text>
</comment>
<dbReference type="GO" id="GO:0016787">
    <property type="term" value="F:hydrolase activity"/>
    <property type="evidence" value="ECO:0007669"/>
    <property type="project" value="UniProtKB-KW"/>
</dbReference>
<evidence type="ECO:0000256" key="6">
    <source>
        <dbReference type="ARBA" id="ARBA00022840"/>
    </source>
</evidence>
<sequence>MSDVQFSDESDDDIFNDTIDNETIDHILNKPSLQQRDLYGAVVPEYIDNREKQKAPPRVKTVFPPTHHFIDYDNIGQYIYPTNFEVRDYQFNIVKNSFYSNILVALPTGLGKTFIASTVILNFNRWFPKSKIIFMAPTRPLVAQQIKACCGTTGISTSIVATLLDKTKRNRQEIWDSKSIFFTTPQVVENDLSTGVLDPKSIVLLVIDEAHRSKGNYAYNNVVKYLNRFQNHSFRILSLTATPASDIEGVQEIIDNLQISKVEIRTENSIDVSRYLMRKKIERFNLGNSVEIEQCIEYLNNAIEPVLKLANERKIYDMRDPSKINAFQVMEASQRLLKNPNIPEGLKWSNYFILQLLNIVGQSLRRLVVYGVRSFYTYFLDKHKAFVTKFNNKKSNNKMAAGFYFHDDVKRLLNYCENAMRDPKFLGHPKLEVIVSQLTDFFGDPNNSGSRCIIFTEFRESALTIVKTLENQHNEHLKPHIFIGQAKEKEKFDEVKFMSKSKKKNTETKKGKKKDDDDGVDRTSSEDAQMKGMNQKIQKEVIHNFKEGEYNVLVATSIGEEGLDIGEVDLIICYDSTSSPIKNIQRMGRTGRKRNGKVILLFSSNEEQKFDKAMGGYEYIQQHIMNNNLIELRDSDRILPKQYTPIVKKAFIEIPDENLEIVKQEDEDEILRIATQYMKKGTKVSNIKKPQKAQKRFFLPENVDTGFTKAANLITKVGHTKDILDKIVSSSDEENELVIVEEKEEDEEEEHAQRNKSKSEIVSKRFAPKLDSEFEPRKRGTLGLKRYKQGQITDLMSTALQEKTRPSSRESDPTSEGEDVFDDGLDDELVTMVRASSTTPIPTSQANLEATQTNTIYENLHVHKNEFGKNEGFLNDSERARLYSSYYVSMNPSEIRTSYDPSDGLKNFVSGYIGHSKGGMKLQMFSGNYRLTRENSIEVLDMYRKHSYR</sequence>
<evidence type="ECO:0000259" key="11">
    <source>
        <dbReference type="PROSITE" id="PS51192"/>
    </source>
</evidence>